<proteinExistence type="predicted"/>
<dbReference type="RefSeq" id="WP_072829980.1">
    <property type="nucleotide sequence ID" value="NZ_FQXP01000003.1"/>
</dbReference>
<evidence type="ECO:0000313" key="1">
    <source>
        <dbReference type="EMBL" id="SHH51946.1"/>
    </source>
</evidence>
<protein>
    <submittedName>
        <fullName evidence="1">Uncharacterized protein</fullName>
    </submittedName>
</protein>
<dbReference type="AlphaFoldDB" id="A0A1M5TMR1"/>
<name>A0A1M5TMR1_9CLOT</name>
<accession>A0A1M5TMR1</accession>
<dbReference type="Proteomes" id="UP000184526">
    <property type="component" value="Unassembled WGS sequence"/>
</dbReference>
<evidence type="ECO:0000313" key="2">
    <source>
        <dbReference type="Proteomes" id="UP000184526"/>
    </source>
</evidence>
<keyword evidence="2" id="KW-1185">Reference proteome</keyword>
<dbReference type="EMBL" id="FQXP01000003">
    <property type="protein sequence ID" value="SHH51946.1"/>
    <property type="molecule type" value="Genomic_DNA"/>
</dbReference>
<gene>
    <name evidence="1" type="ORF">SAMN02745196_00643</name>
</gene>
<reference evidence="1 2" key="1">
    <citation type="submission" date="2016-11" db="EMBL/GenBank/DDBJ databases">
        <authorList>
            <person name="Jaros S."/>
            <person name="Januszkiewicz K."/>
            <person name="Wedrychowicz H."/>
        </authorList>
    </citation>
    <scope>NUCLEOTIDE SEQUENCE [LARGE SCALE GENOMIC DNA]</scope>
    <source>
        <strain evidence="1 2">DSM 3089</strain>
    </source>
</reference>
<organism evidence="1 2">
    <name type="scientific">Clostridium collagenovorans DSM 3089</name>
    <dbReference type="NCBI Taxonomy" id="1121306"/>
    <lineage>
        <taxon>Bacteria</taxon>
        <taxon>Bacillati</taxon>
        <taxon>Bacillota</taxon>
        <taxon>Clostridia</taxon>
        <taxon>Eubacteriales</taxon>
        <taxon>Clostridiaceae</taxon>
        <taxon>Clostridium</taxon>
    </lineage>
</organism>
<sequence>MSKSVKSNLHCACNSLIQTKGYLQSALKSMDNGKNKIRVEESLKALDSIIKQCEITEDIMQIK</sequence>